<keyword evidence="1" id="KW-0812">Transmembrane</keyword>
<feature type="transmembrane region" description="Helical" evidence="1">
    <location>
        <begin position="126"/>
        <end position="146"/>
    </location>
</feature>
<evidence type="ECO:0000256" key="1">
    <source>
        <dbReference type="SAM" id="Phobius"/>
    </source>
</evidence>
<keyword evidence="3" id="KW-1185">Reference proteome</keyword>
<reference evidence="3" key="1">
    <citation type="submission" date="2013-06" db="EMBL/GenBank/DDBJ databases">
        <authorList>
            <person name="Zhao Q."/>
        </authorList>
    </citation>
    <scope>NUCLEOTIDE SEQUENCE</scope>
    <source>
        <strain evidence="3">cv. W1943</strain>
    </source>
</reference>
<dbReference type="HOGENOM" id="CLU_131779_0_0_1"/>
<keyword evidence="1" id="KW-0472">Membrane</keyword>
<feature type="transmembrane region" description="Helical" evidence="1">
    <location>
        <begin position="96"/>
        <end position="114"/>
    </location>
</feature>
<reference evidence="2" key="2">
    <citation type="submission" date="2015-06" db="UniProtKB">
        <authorList>
            <consortium name="EnsemblPlants"/>
        </authorList>
    </citation>
    <scope>IDENTIFICATION</scope>
</reference>
<organism evidence="2 3">
    <name type="scientific">Oryza rufipogon</name>
    <name type="common">Brownbeard rice</name>
    <name type="synonym">Asian wild rice</name>
    <dbReference type="NCBI Taxonomy" id="4529"/>
    <lineage>
        <taxon>Eukaryota</taxon>
        <taxon>Viridiplantae</taxon>
        <taxon>Streptophyta</taxon>
        <taxon>Embryophyta</taxon>
        <taxon>Tracheophyta</taxon>
        <taxon>Spermatophyta</taxon>
        <taxon>Magnoliopsida</taxon>
        <taxon>Liliopsida</taxon>
        <taxon>Poales</taxon>
        <taxon>Poaceae</taxon>
        <taxon>BOP clade</taxon>
        <taxon>Oryzoideae</taxon>
        <taxon>Oryzeae</taxon>
        <taxon>Oryzinae</taxon>
        <taxon>Oryza</taxon>
    </lineage>
</organism>
<protein>
    <submittedName>
        <fullName evidence="2">Uncharacterized protein</fullName>
    </submittedName>
</protein>
<dbReference type="Gramene" id="ORUFI06G12850.1">
    <property type="protein sequence ID" value="ORUFI06G12850.1"/>
    <property type="gene ID" value="ORUFI06G12850"/>
</dbReference>
<accession>A0A0E0PWV4</accession>
<dbReference type="Proteomes" id="UP000008022">
    <property type="component" value="Unassembled WGS sequence"/>
</dbReference>
<dbReference type="OMA" id="WTFNIIG"/>
<sequence>MLHAAIRSAYVNGVDREIDLQSPLIDGDGLTTTAAARPAAAAHQDLICRLLEEGRALPRPAAEEVDLRVLARSSGRINGISDDTPTIRVAAWMITAIRWTFNIIGLALLIFYIAVQFPWSGTVLDLTIFVADVLICLAIPAGGYMITSECEPIEGIGIWAGRYSQTLHLAKVIV</sequence>
<name>A0A0E0PWV4_ORYRU</name>
<evidence type="ECO:0000313" key="2">
    <source>
        <dbReference type="EnsemblPlants" id="ORUFI06G12850.1"/>
    </source>
</evidence>
<dbReference type="AlphaFoldDB" id="A0A0E0PWV4"/>
<evidence type="ECO:0000313" key="3">
    <source>
        <dbReference type="Proteomes" id="UP000008022"/>
    </source>
</evidence>
<dbReference type="EnsemblPlants" id="ORUFI06G12850.1">
    <property type="protein sequence ID" value="ORUFI06G12850.1"/>
    <property type="gene ID" value="ORUFI06G12850"/>
</dbReference>
<keyword evidence="1" id="KW-1133">Transmembrane helix</keyword>
<proteinExistence type="predicted"/>